<reference evidence="2" key="1">
    <citation type="submission" date="2020-08" db="EMBL/GenBank/DDBJ databases">
        <title>Multicomponent nature underlies the extraordinary mechanical properties of spider dragline silk.</title>
        <authorList>
            <person name="Kono N."/>
            <person name="Nakamura H."/>
            <person name="Mori M."/>
            <person name="Yoshida Y."/>
            <person name="Ohtoshi R."/>
            <person name="Malay A.D."/>
            <person name="Moran D.A.P."/>
            <person name="Tomita M."/>
            <person name="Numata K."/>
            <person name="Arakawa K."/>
        </authorList>
    </citation>
    <scope>NUCLEOTIDE SEQUENCE</scope>
</reference>
<comment type="caution">
    <text evidence="2">The sequence shown here is derived from an EMBL/GenBank/DDBJ whole genome shotgun (WGS) entry which is preliminary data.</text>
</comment>
<feature type="transmembrane region" description="Helical" evidence="1">
    <location>
        <begin position="12"/>
        <end position="33"/>
    </location>
</feature>
<keyword evidence="3" id="KW-1185">Reference proteome</keyword>
<keyword evidence="1" id="KW-0472">Membrane</keyword>
<accession>A0A8X6TIT0</accession>
<protein>
    <submittedName>
        <fullName evidence="2">Uncharacterized protein</fullName>
    </submittedName>
</protein>
<dbReference type="PROSITE" id="PS51257">
    <property type="entry name" value="PROKAR_LIPOPROTEIN"/>
    <property type="match status" value="1"/>
</dbReference>
<name>A0A8X6TIT0_NEPPI</name>
<evidence type="ECO:0000256" key="1">
    <source>
        <dbReference type="SAM" id="Phobius"/>
    </source>
</evidence>
<gene>
    <name evidence="2" type="ORF">NPIL_72041</name>
</gene>
<evidence type="ECO:0000313" key="2">
    <source>
        <dbReference type="EMBL" id="GFT15170.1"/>
    </source>
</evidence>
<dbReference type="EMBL" id="BMAW01058244">
    <property type="protein sequence ID" value="GFT15170.1"/>
    <property type="molecule type" value="Genomic_DNA"/>
</dbReference>
<dbReference type="AlphaFoldDB" id="A0A8X6TIT0"/>
<sequence length="110" mass="12238">MADKYSLRMKRISLAIADTSFAFGMFIPASALVSCMGPPQFFCLATARRVHYGHFSLLCLGVSRLRNHLEQNVSNTNAPPYLYPSGFASCLYLKSSGILVEPYRIQGRVE</sequence>
<evidence type="ECO:0000313" key="3">
    <source>
        <dbReference type="Proteomes" id="UP000887013"/>
    </source>
</evidence>
<keyword evidence="1" id="KW-1133">Transmembrane helix</keyword>
<dbReference type="OrthoDB" id="10399732at2759"/>
<dbReference type="Proteomes" id="UP000887013">
    <property type="component" value="Unassembled WGS sequence"/>
</dbReference>
<proteinExistence type="predicted"/>
<keyword evidence="1" id="KW-0812">Transmembrane</keyword>
<organism evidence="2 3">
    <name type="scientific">Nephila pilipes</name>
    <name type="common">Giant wood spider</name>
    <name type="synonym">Nephila maculata</name>
    <dbReference type="NCBI Taxonomy" id="299642"/>
    <lineage>
        <taxon>Eukaryota</taxon>
        <taxon>Metazoa</taxon>
        <taxon>Ecdysozoa</taxon>
        <taxon>Arthropoda</taxon>
        <taxon>Chelicerata</taxon>
        <taxon>Arachnida</taxon>
        <taxon>Araneae</taxon>
        <taxon>Araneomorphae</taxon>
        <taxon>Entelegynae</taxon>
        <taxon>Araneoidea</taxon>
        <taxon>Nephilidae</taxon>
        <taxon>Nephila</taxon>
    </lineage>
</organism>